<keyword evidence="2" id="KW-1185">Reference proteome</keyword>
<proteinExistence type="predicted"/>
<dbReference type="EMBL" id="ABYI02000003">
    <property type="protein sequence ID" value="EEG75817.1"/>
    <property type="molecule type" value="Genomic_DNA"/>
</dbReference>
<organism evidence="1 2">
    <name type="scientific">[Clostridium] hylemonae DSM 15053</name>
    <dbReference type="NCBI Taxonomy" id="553973"/>
    <lineage>
        <taxon>Bacteria</taxon>
        <taxon>Bacillati</taxon>
        <taxon>Bacillota</taxon>
        <taxon>Clostridia</taxon>
        <taxon>Lachnospirales</taxon>
        <taxon>Lachnospiraceae</taxon>
    </lineage>
</organism>
<dbReference type="STRING" id="553973.CLOHYLEM_03983"/>
<evidence type="ECO:0000313" key="2">
    <source>
        <dbReference type="Proteomes" id="UP000004893"/>
    </source>
</evidence>
<protein>
    <submittedName>
        <fullName evidence="1">Uncharacterized protein</fullName>
    </submittedName>
</protein>
<dbReference type="Proteomes" id="UP000004893">
    <property type="component" value="Unassembled WGS sequence"/>
</dbReference>
<reference evidence="1" key="1">
    <citation type="submission" date="2009-02" db="EMBL/GenBank/DDBJ databases">
        <authorList>
            <person name="Fulton L."/>
            <person name="Clifton S."/>
            <person name="Fulton B."/>
            <person name="Xu J."/>
            <person name="Minx P."/>
            <person name="Pepin K.H."/>
            <person name="Johnson M."/>
            <person name="Bhonagiri V."/>
            <person name="Nash W.E."/>
            <person name="Mardis E.R."/>
            <person name="Wilson R.K."/>
        </authorList>
    </citation>
    <scope>NUCLEOTIDE SEQUENCE [LARGE SCALE GENOMIC DNA]</scope>
    <source>
        <strain evidence="1">DSM 15053</strain>
    </source>
</reference>
<dbReference type="HOGENOM" id="CLU_2859767_0_0_9"/>
<sequence length="64" mass="7053">MRKTALYPEVITICLRETYPQGAEIQAPGGIQTQGGTQIPEEIPEEALWAETRGAIQAEIRQAE</sequence>
<reference evidence="1" key="2">
    <citation type="submission" date="2013-06" db="EMBL/GenBank/DDBJ databases">
        <title>Draft genome sequence of Clostridium hylemonae (DSM 15053).</title>
        <authorList>
            <person name="Sudarsanam P."/>
            <person name="Ley R."/>
            <person name="Guruge J."/>
            <person name="Turnbaugh P.J."/>
            <person name="Mahowald M."/>
            <person name="Liep D."/>
            <person name="Gordon J."/>
        </authorList>
    </citation>
    <scope>NUCLEOTIDE SEQUENCE</scope>
    <source>
        <strain evidence="1">DSM 15053</strain>
    </source>
</reference>
<evidence type="ECO:0000313" key="1">
    <source>
        <dbReference type="EMBL" id="EEG75817.1"/>
    </source>
</evidence>
<gene>
    <name evidence="1" type="ORF">CLOHYLEM_03983</name>
</gene>
<dbReference type="AlphaFoldDB" id="C0BW79"/>
<accession>C0BW79</accession>
<comment type="caution">
    <text evidence="1">The sequence shown here is derived from an EMBL/GenBank/DDBJ whole genome shotgun (WGS) entry which is preliminary data.</text>
</comment>
<name>C0BW79_9FIRM</name>